<dbReference type="NCBIfam" id="TIGR01353">
    <property type="entry name" value="dGTP_triPase"/>
    <property type="match status" value="1"/>
</dbReference>
<protein>
    <recommendedName>
        <fullName evidence="2">Deoxyguanosinetriphosphate triphosphohydrolase-like protein</fullName>
    </recommendedName>
</protein>
<dbReference type="EMBL" id="BAAAHK010000014">
    <property type="protein sequence ID" value="GAA0953575.1"/>
    <property type="molecule type" value="Genomic_DNA"/>
</dbReference>
<organism evidence="5 6">
    <name type="scientific">Kribbella koreensis</name>
    <dbReference type="NCBI Taxonomy" id="57909"/>
    <lineage>
        <taxon>Bacteria</taxon>
        <taxon>Bacillati</taxon>
        <taxon>Actinomycetota</taxon>
        <taxon>Actinomycetes</taxon>
        <taxon>Propionibacteriales</taxon>
        <taxon>Kribbellaceae</taxon>
        <taxon>Kribbella</taxon>
    </lineage>
</organism>
<comment type="similarity">
    <text evidence="2">Belongs to the dGTPase family. Type 2 subfamily.</text>
</comment>
<dbReference type="Gene3D" id="1.10.3210.10">
    <property type="entry name" value="Hypothetical protein af1432"/>
    <property type="match status" value="1"/>
</dbReference>
<keyword evidence="6" id="KW-1185">Reference proteome</keyword>
<feature type="domain" description="HD" evidence="4">
    <location>
        <begin position="63"/>
        <end position="245"/>
    </location>
</feature>
<dbReference type="InterPro" id="IPR050135">
    <property type="entry name" value="dGTPase-like"/>
</dbReference>
<keyword evidence="1 2" id="KW-0378">Hydrolase</keyword>
<dbReference type="PANTHER" id="PTHR11373">
    <property type="entry name" value="DEOXYNUCLEOSIDE TRIPHOSPHATE TRIPHOSPHOHYDROLASE"/>
    <property type="match status" value="1"/>
</dbReference>
<name>A0ABN1R8X7_9ACTN</name>
<dbReference type="RefSeq" id="WP_343977079.1">
    <property type="nucleotide sequence ID" value="NZ_BAAAHK010000014.1"/>
</dbReference>
<dbReference type="Proteomes" id="UP001500542">
    <property type="component" value="Unassembled WGS sequence"/>
</dbReference>
<dbReference type="CDD" id="cd00077">
    <property type="entry name" value="HDc"/>
    <property type="match status" value="1"/>
</dbReference>
<dbReference type="HAMAP" id="MF_01212">
    <property type="entry name" value="dGTPase_type2"/>
    <property type="match status" value="1"/>
</dbReference>
<dbReference type="InterPro" id="IPR006261">
    <property type="entry name" value="dGTPase"/>
</dbReference>
<evidence type="ECO:0000256" key="1">
    <source>
        <dbReference type="ARBA" id="ARBA00022801"/>
    </source>
</evidence>
<dbReference type="Pfam" id="PF01966">
    <property type="entry name" value="HD"/>
    <property type="match status" value="1"/>
</dbReference>
<sequence>MRKQHEWYDEHDAERWVAEPVKRPGRTAFARDRARVLHSAALRRLAAKTQVATAGSDDFVRNRLTHSLEVAQIGRELASTLGCDPDIVDAACLAHDLGHPPYGHNGERALDQLAEKIGGFEGNAQTLRLLTRLESKTFDAAGRSVGLNLSRATLDAATKYPWLRQPGQRKFGVYDDDAAVFDWLRQGVEAGGSTSVTFAAPAADVQGTQRRDSGEAGARSGRDPGGERRCLEAQVMDFADDVAYSVHDVEDGIVAHHIDLGQVDAERAPYWETVRRIYLPEATDAELDDSWERLTALPYWPRAAFDDSRRALGGLKDLTSQLIGRLVTAAEQATHARFGRSRLIRYEADLVVPDGVRTQIALLKSIGMFHVLNSPERQARRASQRELLTELVEALWDSAPRDLDVAFAADFKDAPDDDARLRVIIDQVASLTDPSALSWHTRLVGPKR</sequence>
<dbReference type="SMART" id="SM00471">
    <property type="entry name" value="HDc"/>
    <property type="match status" value="1"/>
</dbReference>
<reference evidence="5 6" key="1">
    <citation type="journal article" date="2019" name="Int. J. Syst. Evol. Microbiol.">
        <title>The Global Catalogue of Microorganisms (GCM) 10K type strain sequencing project: providing services to taxonomists for standard genome sequencing and annotation.</title>
        <authorList>
            <consortium name="The Broad Institute Genomics Platform"/>
            <consortium name="The Broad Institute Genome Sequencing Center for Infectious Disease"/>
            <person name="Wu L."/>
            <person name="Ma J."/>
        </authorList>
    </citation>
    <scope>NUCLEOTIDE SEQUENCE [LARGE SCALE GENOMIC DNA]</scope>
    <source>
        <strain evidence="5 6">JCM 10977</strain>
    </source>
</reference>
<dbReference type="Pfam" id="PF13286">
    <property type="entry name" value="HD_assoc"/>
    <property type="match status" value="1"/>
</dbReference>
<evidence type="ECO:0000256" key="3">
    <source>
        <dbReference type="SAM" id="MobiDB-lite"/>
    </source>
</evidence>
<evidence type="ECO:0000313" key="6">
    <source>
        <dbReference type="Proteomes" id="UP001500542"/>
    </source>
</evidence>
<dbReference type="InterPro" id="IPR023023">
    <property type="entry name" value="dNTPase_2"/>
</dbReference>
<dbReference type="InterPro" id="IPR026875">
    <property type="entry name" value="PHydrolase_assoc_dom"/>
</dbReference>
<evidence type="ECO:0000313" key="5">
    <source>
        <dbReference type="EMBL" id="GAA0953575.1"/>
    </source>
</evidence>
<proteinExistence type="inferred from homology"/>
<dbReference type="InterPro" id="IPR006674">
    <property type="entry name" value="HD_domain"/>
</dbReference>
<feature type="compositionally biased region" description="Basic and acidic residues" evidence="3">
    <location>
        <begin position="209"/>
        <end position="227"/>
    </location>
</feature>
<comment type="caution">
    <text evidence="5">The sequence shown here is derived from an EMBL/GenBank/DDBJ whole genome shotgun (WGS) entry which is preliminary data.</text>
</comment>
<dbReference type="InterPro" id="IPR003607">
    <property type="entry name" value="HD/PDEase_dom"/>
</dbReference>
<accession>A0ABN1R8X7</accession>
<feature type="region of interest" description="Disordered" evidence="3">
    <location>
        <begin position="200"/>
        <end position="227"/>
    </location>
</feature>
<dbReference type="PROSITE" id="PS51831">
    <property type="entry name" value="HD"/>
    <property type="match status" value="1"/>
</dbReference>
<evidence type="ECO:0000256" key="2">
    <source>
        <dbReference type="HAMAP-Rule" id="MF_01212"/>
    </source>
</evidence>
<dbReference type="PANTHER" id="PTHR11373:SF32">
    <property type="entry name" value="DEOXYGUANOSINETRIPHOSPHATE TRIPHOSPHOHYDROLASE"/>
    <property type="match status" value="1"/>
</dbReference>
<evidence type="ECO:0000259" key="4">
    <source>
        <dbReference type="PROSITE" id="PS51831"/>
    </source>
</evidence>
<dbReference type="SUPFAM" id="SSF109604">
    <property type="entry name" value="HD-domain/PDEase-like"/>
    <property type="match status" value="1"/>
</dbReference>
<gene>
    <name evidence="5" type="ORF">GCM10009554_58120</name>
</gene>